<evidence type="ECO:0000313" key="4">
    <source>
        <dbReference type="EMBL" id="RVT91413.1"/>
    </source>
</evidence>
<sequence>MTVNVKIGAQLDPDIGRRVDELTRKINGMGKSIASTHGVQFNPIDKASVEMLQRVERTLRNIRQLAPEIARHLKGSGQEGTPLLDVDWGKAYANAHARKRAQRGVFEMATGLGFIDAPAPPAPPPKPPAVPPPPPNRPPGSGRPAGPQPPSVGQTAGDVFRQGLQAAGPLGGVAATGLRAGAAGGFGAGVMGAAGAMGAFALSSLIGAVRQEIGAAQQESIVYDTLRNQLGGTGSGIGFNRLRDRLRASSFETATTYEETQALAGLFARRGNSNSLGIADDVTQAGGFARSFGFDPSSGVAAFASMRGMGITSNAEEGRRLGLMIAEGIAHGGVFAKAEEFLAEIAGFSEQQTRSSLSRANVEGYTGALAGLLAMRQPGLDVSGAANLLSRANSAIERGGAAGEAGQSFMWSTVGRRLGLDPLMATMLQEGGMFATGRNTFGAGTALGDSLRASGVSIPGRAAGSDTTVFQMVTEGLRSRYSNPVLRLNATANMFGLNMRQADALSRLQPAELNSIEGLLGADGIRTLSATGIQSLARIGRGGMPELNSIADEFAGRTGRDALTPAESRRLSEARTAALSGDSEAVQQLRRVLAEIAAGRQQEETEGGRTRRTVQDVEKAIRDMATAFVGPMNTARDALLVLAGRDGRALTAGEVRRRVLAGALAEVDESQRDQLAAVDGEIRTASEAHARAVGLANNNPGDEDLQRRAAEAQQRYEALQERRGQIITDHDARRQGVIRDGRAEARGAERVSQARRNAEAIAAGGGAGGEGDISRRERSDAQFREEFGPLAAQAAAQLGVPAETVLAHWSLETNNGRAFAGRNNLGNMTALASQPATPGADRDGAGNRITQRFRDFETREDFMRAYVSWVQRRASNAIGSSSATVYGRRLQAGGYATDPRFATSLGGVASRFNRLPTPPIPPEAAAGTPLPPGAPPNAVEDAGRPAAPPQRVSGNFEGVFVLQDPRGRELANPLRVQTAWGQPRPAGSFG</sequence>
<dbReference type="OrthoDB" id="8410204at2"/>
<evidence type="ECO:0000313" key="5">
    <source>
        <dbReference type="Proteomes" id="UP000282957"/>
    </source>
</evidence>
<feature type="domain" description="Mannosyl-glycoprotein endo-beta-N-acetylglucosamidase-like" evidence="3">
    <location>
        <begin position="789"/>
        <end position="913"/>
    </location>
</feature>
<dbReference type="PANTHER" id="PTHR48125">
    <property type="entry name" value="LP07818P1"/>
    <property type="match status" value="1"/>
</dbReference>
<keyword evidence="1" id="KW-0175">Coiled coil</keyword>
<evidence type="ECO:0000259" key="3">
    <source>
        <dbReference type="Pfam" id="PF01832"/>
    </source>
</evidence>
<proteinExistence type="predicted"/>
<feature type="region of interest" description="Disordered" evidence="2">
    <location>
        <begin position="913"/>
        <end position="953"/>
    </location>
</feature>
<accession>A0A437M1J5</accession>
<organism evidence="4 5">
    <name type="scientific">Rhodovarius crocodyli</name>
    <dbReference type="NCBI Taxonomy" id="1979269"/>
    <lineage>
        <taxon>Bacteria</taxon>
        <taxon>Pseudomonadati</taxon>
        <taxon>Pseudomonadota</taxon>
        <taxon>Alphaproteobacteria</taxon>
        <taxon>Acetobacterales</taxon>
        <taxon>Roseomonadaceae</taxon>
        <taxon>Rhodovarius</taxon>
    </lineage>
</organism>
<name>A0A437M1J5_9PROT</name>
<dbReference type="EMBL" id="SACL01000011">
    <property type="protein sequence ID" value="RVT91413.1"/>
    <property type="molecule type" value="Genomic_DNA"/>
</dbReference>
<dbReference type="Pfam" id="PF01832">
    <property type="entry name" value="Glucosaminidase"/>
    <property type="match status" value="1"/>
</dbReference>
<dbReference type="AlphaFoldDB" id="A0A437M1J5"/>
<evidence type="ECO:0000256" key="1">
    <source>
        <dbReference type="SAM" id="Coils"/>
    </source>
</evidence>
<comment type="caution">
    <text evidence="4">The sequence shown here is derived from an EMBL/GenBank/DDBJ whole genome shotgun (WGS) entry which is preliminary data.</text>
</comment>
<feature type="coiled-coil region" evidence="1">
    <location>
        <begin position="702"/>
        <end position="729"/>
    </location>
</feature>
<dbReference type="RefSeq" id="WP_127789831.1">
    <property type="nucleotide sequence ID" value="NZ_SACL01000011.1"/>
</dbReference>
<dbReference type="InterPro" id="IPR002901">
    <property type="entry name" value="MGlyc_endo_b_GlcNAc-like_dom"/>
</dbReference>
<evidence type="ECO:0000256" key="2">
    <source>
        <dbReference type="SAM" id="MobiDB-lite"/>
    </source>
</evidence>
<keyword evidence="5" id="KW-1185">Reference proteome</keyword>
<feature type="compositionally biased region" description="Pro residues" evidence="2">
    <location>
        <begin position="118"/>
        <end position="138"/>
    </location>
</feature>
<dbReference type="PANTHER" id="PTHR48125:SF10">
    <property type="entry name" value="OS12G0136300 PROTEIN"/>
    <property type="match status" value="1"/>
</dbReference>
<protein>
    <recommendedName>
        <fullName evidence="3">Mannosyl-glycoprotein endo-beta-N-acetylglucosamidase-like domain-containing protein</fullName>
    </recommendedName>
</protein>
<gene>
    <name evidence="4" type="ORF">EOD42_22420</name>
</gene>
<dbReference type="GO" id="GO:0004040">
    <property type="term" value="F:amidase activity"/>
    <property type="evidence" value="ECO:0007669"/>
    <property type="project" value="InterPro"/>
</dbReference>
<feature type="region of interest" description="Disordered" evidence="2">
    <location>
        <begin position="116"/>
        <end position="156"/>
    </location>
</feature>
<dbReference type="Gene3D" id="1.10.530.10">
    <property type="match status" value="1"/>
</dbReference>
<reference evidence="4 5" key="1">
    <citation type="submission" date="2019-01" db="EMBL/GenBank/DDBJ databases">
        <authorList>
            <person name="Chen W.-M."/>
        </authorList>
    </citation>
    <scope>NUCLEOTIDE SEQUENCE [LARGE SCALE GENOMIC DNA]</scope>
    <source>
        <strain evidence="4 5">CCP-6</strain>
    </source>
</reference>
<dbReference type="Proteomes" id="UP000282957">
    <property type="component" value="Unassembled WGS sequence"/>
</dbReference>